<reference evidence="2 3" key="1">
    <citation type="submission" date="2016-07" db="EMBL/GenBank/DDBJ databases">
        <title>Draft genome of the white-rot fungus Obba rivulosa 3A-2.</title>
        <authorList>
            <consortium name="DOE Joint Genome Institute"/>
            <person name="Miettinen O."/>
            <person name="Riley R."/>
            <person name="Acob R."/>
            <person name="Barry K."/>
            <person name="Cullen D."/>
            <person name="De Vries R."/>
            <person name="Hainaut M."/>
            <person name="Hatakka A."/>
            <person name="Henrissat B."/>
            <person name="Hilden K."/>
            <person name="Kuo R."/>
            <person name="Labutti K."/>
            <person name="Lipzen A."/>
            <person name="Makela M.R."/>
            <person name="Sandor L."/>
            <person name="Spatafora J.W."/>
            <person name="Grigoriev I.V."/>
            <person name="Hibbett D.S."/>
        </authorList>
    </citation>
    <scope>NUCLEOTIDE SEQUENCE [LARGE SCALE GENOMIC DNA]</scope>
    <source>
        <strain evidence="2 3">3A-2</strain>
    </source>
</reference>
<accession>A0A8E2DL10</accession>
<evidence type="ECO:0000256" key="1">
    <source>
        <dbReference type="SAM" id="MobiDB-lite"/>
    </source>
</evidence>
<feature type="compositionally biased region" description="Basic and acidic residues" evidence="1">
    <location>
        <begin position="106"/>
        <end position="116"/>
    </location>
</feature>
<organism evidence="2 3">
    <name type="scientific">Obba rivulosa</name>
    <dbReference type="NCBI Taxonomy" id="1052685"/>
    <lineage>
        <taxon>Eukaryota</taxon>
        <taxon>Fungi</taxon>
        <taxon>Dikarya</taxon>
        <taxon>Basidiomycota</taxon>
        <taxon>Agaricomycotina</taxon>
        <taxon>Agaricomycetes</taxon>
        <taxon>Polyporales</taxon>
        <taxon>Gelatoporiaceae</taxon>
        <taxon>Obba</taxon>
    </lineage>
</organism>
<name>A0A8E2DL10_9APHY</name>
<protein>
    <submittedName>
        <fullName evidence="2">Uncharacterized protein</fullName>
    </submittedName>
</protein>
<sequence length="473" mass="50328">MSGLPESIDRLSQLAQSIRSNAIATASTHASSPASAGPFTRAVLYAPLGDLIRDIDPAEIGLFTLVQPASAIAADPDVAAHAPHEIARVQFPGATPLKRPPAPRPGTHDAQRAREHDPEVYTDAALRYLDRYQSIRPMPRASEQALRIAEQLDAVREDIRTLSERLQHAMQHAAPTPAAASAAVTLAEEERRIREAQARIAELKKRKAALTERRQTPHTTPCPPLVDTHEESFWATPGGAARTLHFGSDSLLTEQVDLADVSLESFATPLPTRSHKPQRDLEMPSVVLEASPEPEAPTMADREIGAPDTPRPDPPTPAVSPPEKASQEQGIKVTPELELIASRIWATIGELLMPGHALDVSPPRATETIAHLQTLAAATPAPASPLSALSSLASAPAPNGAPTAQQILTAHMLLALLAAPGHSLPLNTLKNALTAHAEGLPGQGPARPVYGCVAKKLLRIDRGAGEQVVRFDL</sequence>
<dbReference type="Proteomes" id="UP000250043">
    <property type="component" value="Unassembled WGS sequence"/>
</dbReference>
<feature type="region of interest" description="Disordered" evidence="1">
    <location>
        <begin position="207"/>
        <end position="227"/>
    </location>
</feature>
<proteinExistence type="predicted"/>
<dbReference type="AlphaFoldDB" id="A0A8E2DL10"/>
<evidence type="ECO:0000313" key="2">
    <source>
        <dbReference type="EMBL" id="OCH86353.1"/>
    </source>
</evidence>
<dbReference type="OrthoDB" id="3262547at2759"/>
<feature type="region of interest" description="Disordered" evidence="1">
    <location>
        <begin position="290"/>
        <end position="332"/>
    </location>
</feature>
<feature type="region of interest" description="Disordered" evidence="1">
    <location>
        <begin position="89"/>
        <end position="116"/>
    </location>
</feature>
<dbReference type="EMBL" id="KV722532">
    <property type="protein sequence ID" value="OCH86353.1"/>
    <property type="molecule type" value="Genomic_DNA"/>
</dbReference>
<keyword evidence="3" id="KW-1185">Reference proteome</keyword>
<gene>
    <name evidence="2" type="ORF">OBBRIDRAFT_838235</name>
</gene>
<evidence type="ECO:0000313" key="3">
    <source>
        <dbReference type="Proteomes" id="UP000250043"/>
    </source>
</evidence>